<accession>A0AAV7URL4</accession>
<comment type="caution">
    <text evidence="2">The sequence shown here is derived from an EMBL/GenBank/DDBJ whole genome shotgun (WGS) entry which is preliminary data.</text>
</comment>
<feature type="compositionally biased region" description="Basic and acidic residues" evidence="1">
    <location>
        <begin position="65"/>
        <end position="83"/>
    </location>
</feature>
<evidence type="ECO:0000313" key="2">
    <source>
        <dbReference type="EMBL" id="KAJ1191311.1"/>
    </source>
</evidence>
<feature type="region of interest" description="Disordered" evidence="1">
    <location>
        <begin position="56"/>
        <end position="166"/>
    </location>
</feature>
<sequence length="166" mass="18404">MINKQIRSEALTAWGAWSTWRPERTCESELCSWATNYLQNPGVPAAVLNPKSAVKGPRTLIVNPPEDRDNRSRRCSSEREQSDRGGGFPLSVGPSSVARGGREKPHRTADWSDAGTTHPSPHKQVRPQPRGPDCTCGELRARAALGTRRPSPPFPPDEAQRRRYRG</sequence>
<gene>
    <name evidence="2" type="ORF">NDU88_000627</name>
</gene>
<keyword evidence="3" id="KW-1185">Reference proteome</keyword>
<proteinExistence type="predicted"/>
<feature type="compositionally biased region" description="Basic and acidic residues" evidence="1">
    <location>
        <begin position="100"/>
        <end position="110"/>
    </location>
</feature>
<reference evidence="2" key="1">
    <citation type="journal article" date="2022" name="bioRxiv">
        <title>Sequencing and chromosome-scale assembly of the giantPleurodeles waltlgenome.</title>
        <authorList>
            <person name="Brown T."/>
            <person name="Elewa A."/>
            <person name="Iarovenko S."/>
            <person name="Subramanian E."/>
            <person name="Araus A.J."/>
            <person name="Petzold A."/>
            <person name="Susuki M."/>
            <person name="Suzuki K.-i.T."/>
            <person name="Hayashi T."/>
            <person name="Toyoda A."/>
            <person name="Oliveira C."/>
            <person name="Osipova E."/>
            <person name="Leigh N.D."/>
            <person name="Simon A."/>
            <person name="Yun M.H."/>
        </authorList>
    </citation>
    <scope>NUCLEOTIDE SEQUENCE</scope>
    <source>
        <strain evidence="2">20211129_DDA</strain>
        <tissue evidence="2">Liver</tissue>
    </source>
</reference>
<protein>
    <submittedName>
        <fullName evidence="2">Uncharacterized protein</fullName>
    </submittedName>
</protein>
<name>A0AAV7URL4_PLEWA</name>
<evidence type="ECO:0000256" key="1">
    <source>
        <dbReference type="SAM" id="MobiDB-lite"/>
    </source>
</evidence>
<dbReference type="EMBL" id="JANPWB010000004">
    <property type="protein sequence ID" value="KAJ1191311.1"/>
    <property type="molecule type" value="Genomic_DNA"/>
</dbReference>
<dbReference type="AlphaFoldDB" id="A0AAV7URL4"/>
<organism evidence="2 3">
    <name type="scientific">Pleurodeles waltl</name>
    <name type="common">Iberian ribbed newt</name>
    <dbReference type="NCBI Taxonomy" id="8319"/>
    <lineage>
        <taxon>Eukaryota</taxon>
        <taxon>Metazoa</taxon>
        <taxon>Chordata</taxon>
        <taxon>Craniata</taxon>
        <taxon>Vertebrata</taxon>
        <taxon>Euteleostomi</taxon>
        <taxon>Amphibia</taxon>
        <taxon>Batrachia</taxon>
        <taxon>Caudata</taxon>
        <taxon>Salamandroidea</taxon>
        <taxon>Salamandridae</taxon>
        <taxon>Pleurodelinae</taxon>
        <taxon>Pleurodeles</taxon>
    </lineage>
</organism>
<evidence type="ECO:0000313" key="3">
    <source>
        <dbReference type="Proteomes" id="UP001066276"/>
    </source>
</evidence>
<dbReference type="Proteomes" id="UP001066276">
    <property type="component" value="Chromosome 2_2"/>
</dbReference>